<feature type="compositionally biased region" description="Low complexity" evidence="1">
    <location>
        <begin position="535"/>
        <end position="544"/>
    </location>
</feature>
<dbReference type="EMBL" id="JAACFV010000194">
    <property type="protein sequence ID" value="KAF7503159.1"/>
    <property type="molecule type" value="Genomic_DNA"/>
</dbReference>
<feature type="compositionally biased region" description="Polar residues" evidence="1">
    <location>
        <begin position="588"/>
        <end position="604"/>
    </location>
</feature>
<organism evidence="2 3">
    <name type="scientific">Endocarpon pusillum</name>
    <dbReference type="NCBI Taxonomy" id="364733"/>
    <lineage>
        <taxon>Eukaryota</taxon>
        <taxon>Fungi</taxon>
        <taxon>Dikarya</taxon>
        <taxon>Ascomycota</taxon>
        <taxon>Pezizomycotina</taxon>
        <taxon>Eurotiomycetes</taxon>
        <taxon>Chaetothyriomycetidae</taxon>
        <taxon>Verrucariales</taxon>
        <taxon>Verrucariaceae</taxon>
        <taxon>Endocarpon</taxon>
    </lineage>
</organism>
<feature type="compositionally biased region" description="Low complexity" evidence="1">
    <location>
        <begin position="476"/>
        <end position="497"/>
    </location>
</feature>
<feature type="compositionally biased region" description="Basic residues" evidence="1">
    <location>
        <begin position="614"/>
        <end position="625"/>
    </location>
</feature>
<feature type="compositionally biased region" description="Basic and acidic residues" evidence="1">
    <location>
        <begin position="86"/>
        <end position="98"/>
    </location>
</feature>
<feature type="compositionally biased region" description="Basic and acidic residues" evidence="1">
    <location>
        <begin position="440"/>
        <end position="449"/>
    </location>
</feature>
<feature type="compositionally biased region" description="Low complexity" evidence="1">
    <location>
        <begin position="515"/>
        <end position="526"/>
    </location>
</feature>
<protein>
    <submittedName>
        <fullName evidence="2">Uncharacterized protein</fullName>
    </submittedName>
</protein>
<dbReference type="Proteomes" id="UP000606974">
    <property type="component" value="Unassembled WGS sequence"/>
</dbReference>
<feature type="compositionally biased region" description="Basic and acidic residues" evidence="1">
    <location>
        <begin position="388"/>
        <end position="405"/>
    </location>
</feature>
<feature type="compositionally biased region" description="Low complexity" evidence="1">
    <location>
        <begin position="153"/>
        <end position="166"/>
    </location>
</feature>
<name>A0A8H7A852_9EURO</name>
<proteinExistence type="predicted"/>
<feature type="compositionally biased region" description="Basic and acidic residues" evidence="1">
    <location>
        <begin position="193"/>
        <end position="205"/>
    </location>
</feature>
<sequence length="625" mass="65496">MASEISSEDPVNTLTEEQVNAPLGDVFQVPNKCTGGHDGCRLPILAQCGNPKCRCALGCENRLRCETCNLAPWEKAREEAIQTAEKIRRERGGRRSEPEEQTQLSGEPVSLSRGRSRSQRSQEERATDQPGGHSQRPRPANARAGAGAGAGPSRGARSGRSTGRSPQHPSTGYRDAQPSQRSRARDTGAGATERSREQMVADRGRASAGEPRAVSPAARQSPGSEAAVSSAGPVQGPPPPPAIQSRERRERRLGTSAPSSPAHLPESVSAAYRKGPPGGFGKGIFWHFDGESWSKGKAGKPQPRPPGATQPSRRSREEMEVGRQTAQEQVPGLSQVPETGKPLTRTLSKANLRKFDAQHGHEPGKSRSKKSAASSQTSGAGGIMRAGVRPETRRRLSIEGSRRSIDSQGSRPGIARASRSSVEGSFTSAPGAGGGISRPGLRESLDRGRASRVGSMTGSQPKSRRGFPELSGGSGRSSPPSGPSSSAGSRSGSSLGHGPHRTNPDLQEGLDTVYSDALDALSVSLSPPGPPAPGPLQRLLSEAEGLGGSGAEPLARTSTEPSTGTASELLARTSTGPSIGAAAEPLARTSTRPGAGTSVQSTSEPPMRLERRSSRQRRRERCRIC</sequence>
<evidence type="ECO:0000313" key="2">
    <source>
        <dbReference type="EMBL" id="KAF7503159.1"/>
    </source>
</evidence>
<comment type="caution">
    <text evidence="2">The sequence shown here is derived from an EMBL/GenBank/DDBJ whole genome shotgun (WGS) entry which is preliminary data.</text>
</comment>
<evidence type="ECO:0000256" key="1">
    <source>
        <dbReference type="SAM" id="MobiDB-lite"/>
    </source>
</evidence>
<accession>A0A8H7A852</accession>
<gene>
    <name evidence="2" type="ORF">GJ744_004263</name>
</gene>
<feature type="compositionally biased region" description="Polar residues" evidence="1">
    <location>
        <begin position="556"/>
        <end position="577"/>
    </location>
</feature>
<reference evidence="2" key="1">
    <citation type="submission" date="2020-02" db="EMBL/GenBank/DDBJ databases">
        <authorList>
            <person name="Palmer J.M."/>
        </authorList>
    </citation>
    <scope>NUCLEOTIDE SEQUENCE</scope>
    <source>
        <strain evidence="2">EPUS1.4</strain>
        <tissue evidence="2">Thallus</tissue>
    </source>
</reference>
<feature type="compositionally biased region" description="Basic and acidic residues" evidence="1">
    <location>
        <begin position="353"/>
        <end position="365"/>
    </location>
</feature>
<dbReference type="AlphaFoldDB" id="A0A8H7A852"/>
<keyword evidence="3" id="KW-1185">Reference proteome</keyword>
<feature type="compositionally biased region" description="Polar residues" evidence="1">
    <location>
        <begin position="418"/>
        <end position="428"/>
    </location>
</feature>
<evidence type="ECO:0000313" key="3">
    <source>
        <dbReference type="Proteomes" id="UP000606974"/>
    </source>
</evidence>
<feature type="region of interest" description="Disordered" evidence="1">
    <location>
        <begin position="86"/>
        <end position="625"/>
    </location>
</feature>